<keyword evidence="11 16" id="KW-1133">Transmembrane helix</keyword>
<dbReference type="Proteomes" id="UP000275267">
    <property type="component" value="Unassembled WGS sequence"/>
</dbReference>
<protein>
    <recommendedName>
        <fullName evidence="4">RING-type E3 ubiquitin transferase</fullName>
        <ecNumber evidence="4">2.3.2.27</ecNumber>
    </recommendedName>
</protein>
<evidence type="ECO:0000256" key="2">
    <source>
        <dbReference type="ARBA" id="ARBA00004167"/>
    </source>
</evidence>
<evidence type="ECO:0000256" key="16">
    <source>
        <dbReference type="SAM" id="Phobius"/>
    </source>
</evidence>
<keyword evidence="7" id="KW-0479">Metal-binding</keyword>
<evidence type="ECO:0000313" key="20">
    <source>
        <dbReference type="Proteomes" id="UP000275267"/>
    </source>
</evidence>
<dbReference type="PANTHER" id="PTHR14155:SF526">
    <property type="entry name" value="E3 UBIQUITIN-PROTEIN LIGASE OS03G0188200"/>
    <property type="match status" value="1"/>
</dbReference>
<dbReference type="OrthoDB" id="8062037at2759"/>
<evidence type="ECO:0000256" key="5">
    <source>
        <dbReference type="ARBA" id="ARBA00022679"/>
    </source>
</evidence>
<keyword evidence="6 16" id="KW-0812">Transmembrane</keyword>
<evidence type="ECO:0000259" key="18">
    <source>
        <dbReference type="PROSITE" id="PS50089"/>
    </source>
</evidence>
<dbReference type="InterPro" id="IPR053238">
    <property type="entry name" value="RING-H2_zinc_finger"/>
</dbReference>
<accession>A0A3L6SGH6</accession>
<dbReference type="InterPro" id="IPR013083">
    <property type="entry name" value="Znf_RING/FYVE/PHD"/>
</dbReference>
<evidence type="ECO:0000256" key="6">
    <source>
        <dbReference type="ARBA" id="ARBA00022692"/>
    </source>
</evidence>
<comment type="similarity">
    <text evidence="13">Belongs to the RING-type zinc finger family. ATL subfamily.</text>
</comment>
<dbReference type="EMBL" id="PQIB02000005">
    <property type="protein sequence ID" value="RLN19654.1"/>
    <property type="molecule type" value="Genomic_DNA"/>
</dbReference>
<keyword evidence="17" id="KW-0732">Signal</keyword>
<dbReference type="STRING" id="4540.A0A3L6SGH6"/>
<proteinExistence type="inferred from homology"/>
<dbReference type="Pfam" id="PF13639">
    <property type="entry name" value="zf-RING_2"/>
    <property type="match status" value="1"/>
</dbReference>
<evidence type="ECO:0000256" key="11">
    <source>
        <dbReference type="ARBA" id="ARBA00022989"/>
    </source>
</evidence>
<sequence>MARRDTTPPPLLLLLLLSTAARPSLAQPINVTSGGGHHRSRTAGGFTPTTVIVLVVLISAFVVLALFSIYINRCAPARPPPRRPSRYAPDQQAAADGAAGAARADRGARAGLDRGTVESFPTAVYGDVKARVAAKSGPLECAVCLAAFEDHDELRVLPACCHVFHPDCIDPWLAGAVTCPLCRADLTMASPPAPTATESCDLTARQEAVREEPDEEEEEREEACLVAPFTPESVMSFGAARSHEFHFRRTQSAMDTRPDRHTLRLPEHVMKELAAVRRHRRAASLAGYPDAVERTPRWLASLWRSVSWQRQGRTDPDAPEEYGGSKRVVPITGAPEERPSGSGSAAVDEEKKSDIGALSQVRLIYFGVPVRMICVVQDRAGYRQSTCLMLASGYPHQD</sequence>
<dbReference type="GO" id="GO:0008270">
    <property type="term" value="F:zinc ion binding"/>
    <property type="evidence" value="ECO:0007669"/>
    <property type="project" value="UniProtKB-KW"/>
</dbReference>
<evidence type="ECO:0000256" key="13">
    <source>
        <dbReference type="ARBA" id="ARBA00024209"/>
    </source>
</evidence>
<dbReference type="FunFam" id="3.30.40.10:FF:000187">
    <property type="entry name" value="E3 ubiquitin-protein ligase ATL6"/>
    <property type="match status" value="1"/>
</dbReference>
<comment type="subcellular location">
    <subcellularLocation>
        <location evidence="2">Membrane</location>
        <topology evidence="2">Single-pass membrane protein</topology>
    </subcellularLocation>
</comment>
<evidence type="ECO:0000256" key="7">
    <source>
        <dbReference type="ARBA" id="ARBA00022723"/>
    </source>
</evidence>
<evidence type="ECO:0000256" key="8">
    <source>
        <dbReference type="ARBA" id="ARBA00022771"/>
    </source>
</evidence>
<evidence type="ECO:0000256" key="12">
    <source>
        <dbReference type="ARBA" id="ARBA00023136"/>
    </source>
</evidence>
<dbReference type="AlphaFoldDB" id="A0A3L6SGH6"/>
<dbReference type="PROSITE" id="PS50089">
    <property type="entry name" value="ZF_RING_2"/>
    <property type="match status" value="1"/>
</dbReference>
<dbReference type="SUPFAM" id="SSF57850">
    <property type="entry name" value="RING/U-box"/>
    <property type="match status" value="1"/>
</dbReference>
<dbReference type="InterPro" id="IPR001841">
    <property type="entry name" value="Znf_RING"/>
</dbReference>
<dbReference type="Gene3D" id="3.30.40.10">
    <property type="entry name" value="Zinc/RING finger domain, C3HC4 (zinc finger)"/>
    <property type="match status" value="1"/>
</dbReference>
<evidence type="ECO:0000256" key="1">
    <source>
        <dbReference type="ARBA" id="ARBA00000900"/>
    </source>
</evidence>
<dbReference type="GO" id="GO:0061630">
    <property type="term" value="F:ubiquitin protein ligase activity"/>
    <property type="evidence" value="ECO:0007669"/>
    <property type="project" value="UniProtKB-EC"/>
</dbReference>
<evidence type="ECO:0000256" key="14">
    <source>
        <dbReference type="PROSITE-ProRule" id="PRU00175"/>
    </source>
</evidence>
<feature type="domain" description="RING-type" evidence="18">
    <location>
        <begin position="141"/>
        <end position="183"/>
    </location>
</feature>
<name>A0A3L6SGH6_PANMI</name>
<dbReference type="SMART" id="SM00184">
    <property type="entry name" value="RING"/>
    <property type="match status" value="1"/>
</dbReference>
<evidence type="ECO:0000256" key="17">
    <source>
        <dbReference type="SAM" id="SignalP"/>
    </source>
</evidence>
<feature type="signal peptide" evidence="17">
    <location>
        <begin position="1"/>
        <end position="26"/>
    </location>
</feature>
<dbReference type="EC" id="2.3.2.27" evidence="4"/>
<organism evidence="19 20">
    <name type="scientific">Panicum miliaceum</name>
    <name type="common">Proso millet</name>
    <name type="synonym">Broomcorn millet</name>
    <dbReference type="NCBI Taxonomy" id="4540"/>
    <lineage>
        <taxon>Eukaryota</taxon>
        <taxon>Viridiplantae</taxon>
        <taxon>Streptophyta</taxon>
        <taxon>Embryophyta</taxon>
        <taxon>Tracheophyta</taxon>
        <taxon>Spermatophyta</taxon>
        <taxon>Magnoliopsida</taxon>
        <taxon>Liliopsida</taxon>
        <taxon>Poales</taxon>
        <taxon>Poaceae</taxon>
        <taxon>PACMAD clade</taxon>
        <taxon>Panicoideae</taxon>
        <taxon>Panicodae</taxon>
        <taxon>Paniceae</taxon>
        <taxon>Panicinae</taxon>
        <taxon>Panicum</taxon>
        <taxon>Panicum sect. Panicum</taxon>
    </lineage>
</organism>
<keyword evidence="8 14" id="KW-0863">Zinc-finger</keyword>
<feature type="transmembrane region" description="Helical" evidence="16">
    <location>
        <begin position="50"/>
        <end position="72"/>
    </location>
</feature>
<evidence type="ECO:0000256" key="4">
    <source>
        <dbReference type="ARBA" id="ARBA00012483"/>
    </source>
</evidence>
<keyword evidence="20" id="KW-1185">Reference proteome</keyword>
<dbReference type="CDD" id="cd16461">
    <property type="entry name" value="RING-H2_EL5-like"/>
    <property type="match status" value="1"/>
</dbReference>
<feature type="region of interest" description="Disordered" evidence="15">
    <location>
        <begin position="78"/>
        <end position="100"/>
    </location>
</feature>
<dbReference type="PANTHER" id="PTHR14155">
    <property type="entry name" value="RING FINGER DOMAIN-CONTAINING"/>
    <property type="match status" value="1"/>
</dbReference>
<keyword evidence="12 16" id="KW-0472">Membrane</keyword>
<dbReference type="GO" id="GO:0016020">
    <property type="term" value="C:membrane"/>
    <property type="evidence" value="ECO:0007669"/>
    <property type="project" value="UniProtKB-SubCell"/>
</dbReference>
<comment type="catalytic activity">
    <reaction evidence="1">
        <text>S-ubiquitinyl-[E2 ubiquitin-conjugating enzyme]-L-cysteine + [acceptor protein]-L-lysine = [E2 ubiquitin-conjugating enzyme]-L-cysteine + N(6)-ubiquitinyl-[acceptor protein]-L-lysine.</text>
        <dbReference type="EC" id="2.3.2.27"/>
    </reaction>
</comment>
<keyword evidence="5" id="KW-0808">Transferase</keyword>
<evidence type="ECO:0000313" key="19">
    <source>
        <dbReference type="EMBL" id="RLN19654.1"/>
    </source>
</evidence>
<comment type="caution">
    <text evidence="19">The sequence shown here is derived from an EMBL/GenBank/DDBJ whole genome shotgun (WGS) entry which is preliminary data.</text>
</comment>
<feature type="region of interest" description="Disordered" evidence="15">
    <location>
        <begin position="310"/>
        <end position="351"/>
    </location>
</feature>
<feature type="chain" id="PRO_5018157798" description="RING-type E3 ubiquitin transferase" evidence="17">
    <location>
        <begin position="27"/>
        <end position="398"/>
    </location>
</feature>
<gene>
    <name evidence="19" type="ORF">C2845_PM02G35080</name>
</gene>
<comment type="pathway">
    <text evidence="3">Protein modification; protein ubiquitination.</text>
</comment>
<evidence type="ECO:0000256" key="15">
    <source>
        <dbReference type="SAM" id="MobiDB-lite"/>
    </source>
</evidence>
<evidence type="ECO:0000256" key="10">
    <source>
        <dbReference type="ARBA" id="ARBA00022833"/>
    </source>
</evidence>
<reference evidence="20" key="1">
    <citation type="journal article" date="2019" name="Nat. Commun.">
        <title>The genome of broomcorn millet.</title>
        <authorList>
            <person name="Zou C."/>
            <person name="Miki D."/>
            <person name="Li D."/>
            <person name="Tang Q."/>
            <person name="Xiao L."/>
            <person name="Rajput S."/>
            <person name="Deng P."/>
            <person name="Jia W."/>
            <person name="Huang R."/>
            <person name="Zhang M."/>
            <person name="Sun Y."/>
            <person name="Hu J."/>
            <person name="Fu X."/>
            <person name="Schnable P.S."/>
            <person name="Li F."/>
            <person name="Zhang H."/>
            <person name="Feng B."/>
            <person name="Zhu X."/>
            <person name="Liu R."/>
            <person name="Schnable J.C."/>
            <person name="Zhu J.-K."/>
            <person name="Zhang H."/>
        </authorList>
    </citation>
    <scope>NUCLEOTIDE SEQUENCE [LARGE SCALE GENOMIC DNA]</scope>
</reference>
<keyword evidence="9" id="KW-0833">Ubl conjugation pathway</keyword>
<keyword evidence="10" id="KW-0862">Zinc</keyword>
<feature type="compositionally biased region" description="Low complexity" evidence="15">
    <location>
        <begin position="86"/>
        <end position="100"/>
    </location>
</feature>
<evidence type="ECO:0000256" key="3">
    <source>
        <dbReference type="ARBA" id="ARBA00004906"/>
    </source>
</evidence>
<evidence type="ECO:0000256" key="9">
    <source>
        <dbReference type="ARBA" id="ARBA00022786"/>
    </source>
</evidence>